<keyword evidence="1" id="KW-0472">Membrane</keyword>
<dbReference type="AlphaFoldDB" id="A0A2M6WSF7"/>
<feature type="domain" description="Helicase HerA central" evidence="2">
    <location>
        <begin position="424"/>
        <end position="497"/>
    </location>
</feature>
<evidence type="ECO:0000256" key="1">
    <source>
        <dbReference type="SAM" id="Phobius"/>
    </source>
</evidence>
<evidence type="ECO:0000259" key="3">
    <source>
        <dbReference type="Pfam" id="PF12696"/>
    </source>
</evidence>
<evidence type="ECO:0000313" key="5">
    <source>
        <dbReference type="EMBL" id="PIT95695.1"/>
    </source>
</evidence>
<dbReference type="EMBL" id="PFAM01000023">
    <property type="protein sequence ID" value="PIT95695.1"/>
    <property type="molecule type" value="Genomic_DNA"/>
</dbReference>
<dbReference type="Pfam" id="PF01935">
    <property type="entry name" value="DUF87"/>
    <property type="match status" value="1"/>
</dbReference>
<sequence>METYNTIGFESTPLPGGQSALGALLITLGWLFLFFILVLIWRAWLRARHNKQHSQQSIYLVRLPKELEDSNLDLKGKELMHTNVAKAETIISAIGGLRAQRGFKAWLNGRNDHFSLEIVAASGVINFYIITPDYAGEYLEKQIHAHFPDAEVSPVKDYNMFSSRGYVSAGYLLTTRNFALPLKTYRQDEADSLNSIFSVMSKLAPEESMAMQLVVRSAKRWWHRRLTAVVRRAYKTQDLKNSLSYNRWFAVFNFISDTFFGKNQSLPDVHRQLTDMEQQTIKGIEEKNAKAGLDVNLRLVTSSNSIERAERHLSEAIASFGQFNYFEYGNSFINLAIRKHESEIIKDFIHRRFIETQKMILNTEEVASLFHFPLSTIDTPYLAWLPSKTAAAPIEIPSDGLILGYNDYRGDKRDIRIRESDRLRHTYIVGKSGTGKSILMANMAIQDIMNGEGVCVLDPHGDLVDDILARVPASRVNDVVVFAPADVERPLSLNLLEFDHRYPEQKTFVINEMISIFDKLYDLKSTGGPIFEQYMRNAMLLVMSDPNSGATLLDIPRVLSDTDFRQQKLAVCDDAMVVNFWIKEAQVAGGDAALANVVPYITSKLTSFISNDIMRPIIGQTKSSFNLRDIMDERKILLVSLPKGLVGELNSHLLGMIIVGKILMSALSRADSTAAERSPFYLYIDEFQNFTTDSIKQVLSEARKYGLGLTLAHQYIGQLVNKGDAGIKDAVFGNVGTTIAFKVGPEDAEFLEKLFKPEFNATDLVNVDKYSAFVRLLINNMNARPFTMKTTWPLAGTANPATISRIKELSRLKYGVDRQLIEAEVRLRLANF</sequence>
<gene>
    <name evidence="5" type="ORF">COT94_03850</name>
</gene>
<dbReference type="CDD" id="cd01127">
    <property type="entry name" value="TrwB_TraG_TraD_VirD4"/>
    <property type="match status" value="1"/>
</dbReference>
<evidence type="ECO:0008006" key="7">
    <source>
        <dbReference type="Google" id="ProtNLM"/>
    </source>
</evidence>
<dbReference type="InterPro" id="IPR002789">
    <property type="entry name" value="HerA_central"/>
</dbReference>
<keyword evidence="1" id="KW-0812">Transmembrane</keyword>
<dbReference type="InterPro" id="IPR032689">
    <property type="entry name" value="TraG-D_C"/>
</dbReference>
<dbReference type="InterPro" id="IPR051162">
    <property type="entry name" value="T4SS_component"/>
</dbReference>
<dbReference type="InterPro" id="IPR058441">
    <property type="entry name" value="DUF8128"/>
</dbReference>
<dbReference type="PANTHER" id="PTHR30121">
    <property type="entry name" value="UNCHARACTERIZED PROTEIN YJGR-RELATED"/>
    <property type="match status" value="1"/>
</dbReference>
<name>A0A2M6WSF7_9BACT</name>
<evidence type="ECO:0000313" key="6">
    <source>
        <dbReference type="Proteomes" id="UP000228533"/>
    </source>
</evidence>
<evidence type="ECO:0000259" key="4">
    <source>
        <dbReference type="Pfam" id="PF26449"/>
    </source>
</evidence>
<organism evidence="5 6">
    <name type="scientific">Candidatus Falkowbacteria bacterium CG10_big_fil_rev_8_21_14_0_10_37_14</name>
    <dbReference type="NCBI Taxonomy" id="1974561"/>
    <lineage>
        <taxon>Bacteria</taxon>
        <taxon>Candidatus Falkowiibacteriota</taxon>
    </lineage>
</organism>
<feature type="transmembrane region" description="Helical" evidence="1">
    <location>
        <begin position="20"/>
        <end position="41"/>
    </location>
</feature>
<accession>A0A2M6WSF7</accession>
<dbReference type="Pfam" id="PF12696">
    <property type="entry name" value="TraG-D_C"/>
    <property type="match status" value="1"/>
</dbReference>
<evidence type="ECO:0000259" key="2">
    <source>
        <dbReference type="Pfam" id="PF01935"/>
    </source>
</evidence>
<proteinExistence type="predicted"/>
<dbReference type="InterPro" id="IPR027417">
    <property type="entry name" value="P-loop_NTPase"/>
</dbReference>
<comment type="caution">
    <text evidence="5">The sequence shown here is derived from an EMBL/GenBank/DDBJ whole genome shotgun (WGS) entry which is preliminary data.</text>
</comment>
<keyword evidence="1" id="KW-1133">Transmembrane helix</keyword>
<feature type="domain" description="DUF8128" evidence="4">
    <location>
        <begin position="106"/>
        <end position="384"/>
    </location>
</feature>
<dbReference type="Pfam" id="PF26449">
    <property type="entry name" value="DUF8128"/>
    <property type="match status" value="1"/>
</dbReference>
<dbReference type="SUPFAM" id="SSF52540">
    <property type="entry name" value="P-loop containing nucleoside triphosphate hydrolases"/>
    <property type="match status" value="1"/>
</dbReference>
<reference evidence="6" key="1">
    <citation type="submission" date="2017-09" db="EMBL/GenBank/DDBJ databases">
        <title>Depth-based differentiation of microbial function through sediment-hosted aquifers and enrichment of novel symbionts in the deep terrestrial subsurface.</title>
        <authorList>
            <person name="Probst A.J."/>
            <person name="Ladd B."/>
            <person name="Jarett J.K."/>
            <person name="Geller-Mcgrath D.E."/>
            <person name="Sieber C.M.K."/>
            <person name="Emerson J.B."/>
            <person name="Anantharaman K."/>
            <person name="Thomas B.C."/>
            <person name="Malmstrom R."/>
            <person name="Stieglmeier M."/>
            <person name="Klingl A."/>
            <person name="Woyke T."/>
            <person name="Ryan C.M."/>
            <person name="Banfield J.F."/>
        </authorList>
    </citation>
    <scope>NUCLEOTIDE SEQUENCE [LARGE SCALE GENOMIC DNA]</scope>
</reference>
<dbReference type="PANTHER" id="PTHR30121:SF6">
    <property type="entry name" value="SLR6007 PROTEIN"/>
    <property type="match status" value="1"/>
</dbReference>
<dbReference type="Proteomes" id="UP000228533">
    <property type="component" value="Unassembled WGS sequence"/>
</dbReference>
<protein>
    <recommendedName>
        <fullName evidence="7">Type IV secretion system coupling protein TraD DNA-binding domain-containing protein</fullName>
    </recommendedName>
</protein>
<feature type="domain" description="TraD/TraG TraM recognition site" evidence="3">
    <location>
        <begin position="679"/>
        <end position="753"/>
    </location>
</feature>
<dbReference type="Gene3D" id="3.40.50.300">
    <property type="entry name" value="P-loop containing nucleotide triphosphate hydrolases"/>
    <property type="match status" value="2"/>
</dbReference>